<accession>A0A2P2NNF3</accession>
<proteinExistence type="predicted"/>
<sequence>MVFDAFAISRSGSGPASRSLMASFFRST</sequence>
<organism evidence="1">
    <name type="scientific">Rhizophora mucronata</name>
    <name type="common">Asiatic mangrove</name>
    <dbReference type="NCBI Taxonomy" id="61149"/>
    <lineage>
        <taxon>Eukaryota</taxon>
        <taxon>Viridiplantae</taxon>
        <taxon>Streptophyta</taxon>
        <taxon>Embryophyta</taxon>
        <taxon>Tracheophyta</taxon>
        <taxon>Spermatophyta</taxon>
        <taxon>Magnoliopsida</taxon>
        <taxon>eudicotyledons</taxon>
        <taxon>Gunneridae</taxon>
        <taxon>Pentapetalae</taxon>
        <taxon>rosids</taxon>
        <taxon>fabids</taxon>
        <taxon>Malpighiales</taxon>
        <taxon>Rhizophoraceae</taxon>
        <taxon>Rhizophora</taxon>
    </lineage>
</organism>
<evidence type="ECO:0000313" key="1">
    <source>
        <dbReference type="EMBL" id="MBX43924.1"/>
    </source>
</evidence>
<dbReference type="EMBL" id="GGEC01063440">
    <property type="protein sequence ID" value="MBX43924.1"/>
    <property type="molecule type" value="Transcribed_RNA"/>
</dbReference>
<protein>
    <submittedName>
        <fullName evidence="1">Uncharacterized protein</fullName>
    </submittedName>
</protein>
<reference evidence="1" key="1">
    <citation type="submission" date="2018-02" db="EMBL/GenBank/DDBJ databases">
        <title>Rhizophora mucronata_Transcriptome.</title>
        <authorList>
            <person name="Meera S.P."/>
            <person name="Sreeshan A."/>
            <person name="Augustine A."/>
        </authorList>
    </citation>
    <scope>NUCLEOTIDE SEQUENCE</scope>
    <source>
        <tissue evidence="1">Leaf</tissue>
    </source>
</reference>
<dbReference type="AlphaFoldDB" id="A0A2P2NNF3"/>
<name>A0A2P2NNF3_RHIMU</name>